<feature type="chain" id="PRO_5043463676" evidence="1">
    <location>
        <begin position="18"/>
        <end position="133"/>
    </location>
</feature>
<evidence type="ECO:0000256" key="1">
    <source>
        <dbReference type="SAM" id="SignalP"/>
    </source>
</evidence>
<name>A0AAW1ICG6_POPJA</name>
<accession>A0AAW1ICG6</accession>
<gene>
    <name evidence="2" type="ORF">QE152_g36705</name>
</gene>
<dbReference type="AlphaFoldDB" id="A0AAW1ICG6"/>
<sequence length="133" mass="16030">MMPILLYMLKWLPLLHAVLTLSDNLSNELEQLLDWFEDNYIGRRNRRGAGLREPMFTPNIWNVYHRTLNGEDRRYNHAEATHRHLQTEFDVVWNVYHRTLNGEDRRYNHAEATHRHLQTEFDVGKLYGDLLMI</sequence>
<dbReference type="EMBL" id="JASPKY010000662">
    <property type="protein sequence ID" value="KAK9687086.1"/>
    <property type="molecule type" value="Genomic_DNA"/>
</dbReference>
<reference evidence="2 3" key="1">
    <citation type="journal article" date="2024" name="BMC Genomics">
        <title>De novo assembly and annotation of Popillia japonica's genome with initial clues to its potential as an invasive pest.</title>
        <authorList>
            <person name="Cucini C."/>
            <person name="Boschi S."/>
            <person name="Funari R."/>
            <person name="Cardaioli E."/>
            <person name="Iannotti N."/>
            <person name="Marturano G."/>
            <person name="Paoli F."/>
            <person name="Bruttini M."/>
            <person name="Carapelli A."/>
            <person name="Frati F."/>
            <person name="Nardi F."/>
        </authorList>
    </citation>
    <scope>NUCLEOTIDE SEQUENCE [LARGE SCALE GENOMIC DNA]</scope>
    <source>
        <strain evidence="2">DMR45628</strain>
    </source>
</reference>
<evidence type="ECO:0000313" key="2">
    <source>
        <dbReference type="EMBL" id="KAK9687086.1"/>
    </source>
</evidence>
<dbReference type="Proteomes" id="UP001458880">
    <property type="component" value="Unassembled WGS sequence"/>
</dbReference>
<keyword evidence="3" id="KW-1185">Reference proteome</keyword>
<keyword evidence="1" id="KW-0732">Signal</keyword>
<organism evidence="2 3">
    <name type="scientific">Popillia japonica</name>
    <name type="common">Japanese beetle</name>
    <dbReference type="NCBI Taxonomy" id="7064"/>
    <lineage>
        <taxon>Eukaryota</taxon>
        <taxon>Metazoa</taxon>
        <taxon>Ecdysozoa</taxon>
        <taxon>Arthropoda</taxon>
        <taxon>Hexapoda</taxon>
        <taxon>Insecta</taxon>
        <taxon>Pterygota</taxon>
        <taxon>Neoptera</taxon>
        <taxon>Endopterygota</taxon>
        <taxon>Coleoptera</taxon>
        <taxon>Polyphaga</taxon>
        <taxon>Scarabaeiformia</taxon>
        <taxon>Scarabaeidae</taxon>
        <taxon>Rutelinae</taxon>
        <taxon>Popillia</taxon>
    </lineage>
</organism>
<proteinExistence type="predicted"/>
<feature type="signal peptide" evidence="1">
    <location>
        <begin position="1"/>
        <end position="17"/>
    </location>
</feature>
<evidence type="ECO:0000313" key="3">
    <source>
        <dbReference type="Proteomes" id="UP001458880"/>
    </source>
</evidence>
<comment type="caution">
    <text evidence="2">The sequence shown here is derived from an EMBL/GenBank/DDBJ whole genome shotgun (WGS) entry which is preliminary data.</text>
</comment>
<protein>
    <submittedName>
        <fullName evidence="2">Uncharacterized protein</fullName>
    </submittedName>
</protein>